<accession>A0ABV8MXZ3</accession>
<dbReference type="EMBL" id="JBHSBU010000004">
    <property type="protein sequence ID" value="MFC4162008.1"/>
    <property type="molecule type" value="Genomic_DNA"/>
</dbReference>
<comment type="caution">
    <text evidence="2">The sequence shown here is derived from an EMBL/GenBank/DDBJ whole genome shotgun (WGS) entry which is preliminary data.</text>
</comment>
<name>A0ABV8MXZ3_9NEIS</name>
<reference evidence="3" key="1">
    <citation type="journal article" date="2019" name="Int. J. Syst. Evol. Microbiol.">
        <title>The Global Catalogue of Microorganisms (GCM) 10K type strain sequencing project: providing services to taxonomists for standard genome sequencing and annotation.</title>
        <authorList>
            <consortium name="The Broad Institute Genomics Platform"/>
            <consortium name="The Broad Institute Genome Sequencing Center for Infectious Disease"/>
            <person name="Wu L."/>
            <person name="Ma J."/>
        </authorList>
    </citation>
    <scope>NUCLEOTIDE SEQUENCE [LARGE SCALE GENOMIC DNA]</scope>
    <source>
        <strain evidence="3">LMG 29894</strain>
    </source>
</reference>
<organism evidence="2 3">
    <name type="scientific">Chitinimonas lacunae</name>
    <dbReference type="NCBI Taxonomy" id="1963018"/>
    <lineage>
        <taxon>Bacteria</taxon>
        <taxon>Pseudomonadati</taxon>
        <taxon>Pseudomonadota</taxon>
        <taxon>Betaproteobacteria</taxon>
        <taxon>Neisseriales</taxon>
        <taxon>Chitinibacteraceae</taxon>
        <taxon>Chitinimonas</taxon>
    </lineage>
</organism>
<feature type="region of interest" description="Disordered" evidence="1">
    <location>
        <begin position="46"/>
        <end position="66"/>
    </location>
</feature>
<protein>
    <submittedName>
        <fullName evidence="2">Uncharacterized protein</fullName>
    </submittedName>
</protein>
<evidence type="ECO:0000256" key="1">
    <source>
        <dbReference type="SAM" id="MobiDB-lite"/>
    </source>
</evidence>
<keyword evidence="3" id="KW-1185">Reference proteome</keyword>
<gene>
    <name evidence="2" type="ORF">ACFOW7_21970</name>
</gene>
<dbReference type="RefSeq" id="WP_378168765.1">
    <property type="nucleotide sequence ID" value="NZ_JBHSBU010000004.1"/>
</dbReference>
<evidence type="ECO:0000313" key="2">
    <source>
        <dbReference type="EMBL" id="MFC4162008.1"/>
    </source>
</evidence>
<proteinExistence type="predicted"/>
<evidence type="ECO:0000313" key="3">
    <source>
        <dbReference type="Proteomes" id="UP001595791"/>
    </source>
</evidence>
<dbReference type="Proteomes" id="UP001595791">
    <property type="component" value="Unassembled WGS sequence"/>
</dbReference>
<sequence length="66" mass="7334">MTEIDQASQAIGANVQQLTVTVTGITNIEAWHGNQRIDGDWQVEQSKDPEAPGWFASLRERPVEGR</sequence>